<feature type="transmembrane region" description="Helical" evidence="17">
    <location>
        <begin position="392"/>
        <end position="412"/>
    </location>
</feature>
<keyword evidence="12 17" id="KW-1133">Transmembrane helix</keyword>
<dbReference type="PDB" id="3NBM">
    <property type="method" value="X-ray"/>
    <property type="resolution" value="1.30 A"/>
    <property type="chains" value="A=453-557"/>
</dbReference>
<evidence type="ECO:0000256" key="3">
    <source>
        <dbReference type="ARBA" id="ARBA00020834"/>
    </source>
</evidence>
<evidence type="ECO:0000256" key="5">
    <source>
        <dbReference type="ARBA" id="ARBA00022475"/>
    </source>
</evidence>
<dbReference type="InterPro" id="IPR051088">
    <property type="entry name" value="PTS_Sugar-EIIC/EIIB"/>
</dbReference>
<dbReference type="EnsemblBacteria" id="AAK74637">
    <property type="protein sequence ID" value="AAK74637"/>
    <property type="gene ID" value="SP_0478"/>
</dbReference>
<evidence type="ECO:0000259" key="18">
    <source>
        <dbReference type="PROSITE" id="PS51100"/>
    </source>
</evidence>
<evidence type="ECO:0000259" key="19">
    <source>
        <dbReference type="PROSITE" id="PS51105"/>
    </source>
</evidence>
<dbReference type="Pfam" id="PF02302">
    <property type="entry name" value="PTS_IIB"/>
    <property type="match status" value="1"/>
</dbReference>
<dbReference type="SUPFAM" id="SSF52794">
    <property type="entry name" value="PTS system IIB component-like"/>
    <property type="match status" value="1"/>
</dbReference>
<keyword evidence="5" id="KW-1003">Cell membrane</keyword>
<evidence type="ECO:0000256" key="16">
    <source>
        <dbReference type="PROSITE-ProRule" id="PRU00423"/>
    </source>
</evidence>
<dbReference type="EMBL" id="AE005672">
    <property type="protein sequence ID" value="AAK74637.1"/>
    <property type="molecule type" value="Genomic_DNA"/>
</dbReference>
<feature type="transmembrane region" description="Helical" evidence="17">
    <location>
        <begin position="102"/>
        <end position="124"/>
    </location>
</feature>
<evidence type="ECO:0000256" key="2">
    <source>
        <dbReference type="ARBA" id="ARBA00012802"/>
    </source>
</evidence>
<keyword evidence="4" id="KW-0813">Transport</keyword>
<evidence type="ECO:0000256" key="13">
    <source>
        <dbReference type="ARBA" id="ARBA00023136"/>
    </source>
</evidence>
<keyword evidence="7" id="KW-0762">Sugar transport</keyword>
<dbReference type="EvolutionaryTrace" id="A0A0H2UNS1"/>
<evidence type="ECO:0000256" key="4">
    <source>
        <dbReference type="ARBA" id="ARBA00022448"/>
    </source>
</evidence>
<keyword evidence="13 17" id="KW-0472">Membrane</keyword>
<sequence length="559" mass="61757">MDKLVAAIEKQQGKFEKISTNNYMMAIKDGFIATMPLIMFSSFLMIIIMIPKNFGVELPSPAIVWMRKVYMLTMGVLGIIVSGTVGKSLVGNVNRKMPHGKVINDISAMLAAICSYLVLTVTLVVDEKTGSTSLSTNYLGSQGLITSFVSAFITVNVYRFCIKRDITIHLPKEVPGAISQAFRDIFPFSFVLLISGLLDIVSRFSLDVPFAQVFQQLLTPIFKGAESYPAMMLIWFMCALLWFVGIHGPSIVLPAVTALQLSNMEENAQLLANGQFPYHSLTPNFGNYIAAIGGTGATFVVPFILIFFMRSKQLKSVGKATITPVLFAVNEPLLFGMPVILNPYLFVPFLMTPPVNVFLGKVFIDFFGMNGFYIQLPWTFPGPLGLLIGTNFQLISFVFLSLILVVDILIYLPFCRAYDRQLLVKEDIASSNDIILEEDTSEIIPGEIDEIKSKELKVLVLCAGSGTSAQLANAINEGANLTEVRVIANSGAYGAHYDIMGVYDLIILAPQVRSYYREMKVDAERLGIQIVATRGMEYIHLTKSPSKALQFVLEHYQAV</sequence>
<evidence type="ECO:0000256" key="14">
    <source>
        <dbReference type="ARBA" id="ARBA00029639"/>
    </source>
</evidence>
<dbReference type="PANTHER" id="PTHR33989">
    <property type="match status" value="1"/>
</dbReference>
<dbReference type="SMR" id="A0A0H2UNS1"/>
<keyword evidence="10 17" id="KW-0812">Transmembrane</keyword>
<reference evidence="20 21" key="1">
    <citation type="journal article" date="2001" name="Science">
        <title>Complete genome sequence of a virulent isolate of Streptococcus pneumoniae.</title>
        <authorList>
            <person name="Tettelin H."/>
            <person name="Nelson K.E."/>
            <person name="Paulsen I.T."/>
            <person name="Eisen J.A."/>
            <person name="Read T.D."/>
            <person name="Peterson S."/>
            <person name="Heidelberg J."/>
            <person name="DeBoy R.T."/>
            <person name="Haft D.H."/>
            <person name="Dodson R.J."/>
            <person name="Durkin A.S."/>
            <person name="Gwinn M."/>
            <person name="Kolonay J.F."/>
            <person name="Nelson W.C."/>
            <person name="Peterson J.D."/>
            <person name="Umayam L.A."/>
            <person name="White O."/>
            <person name="Salzberg S.L."/>
            <person name="Lewis M.R."/>
            <person name="Radune D."/>
            <person name="Holtzapple E."/>
            <person name="Khouri H."/>
            <person name="Wolf A.M."/>
            <person name="Utterback T.R."/>
            <person name="Hansen C.L."/>
            <person name="McDonald L.A."/>
            <person name="Feldblyum T.V."/>
            <person name="Angiuoli S."/>
            <person name="Dickinson T."/>
            <person name="Hickey E.K."/>
            <person name="Holt I.E."/>
            <person name="Loftus B.J."/>
            <person name="Yang F."/>
            <person name="Smith H.O."/>
            <person name="Venter J.C."/>
            <person name="Dougherty B.A."/>
            <person name="Morrison D.A."/>
            <person name="Hollingshead S.K."/>
            <person name="Fraser C.M."/>
        </authorList>
    </citation>
    <scope>NUCLEOTIDE SEQUENCE [LARGE SCALE GENOMIC DNA]</scope>
    <source>
        <strain evidence="21">ATCC BAA-334 / TIGR4</strain>
    </source>
</reference>
<dbReference type="InterPro" id="IPR003501">
    <property type="entry name" value="PTS_EIIB_2/3"/>
</dbReference>
<dbReference type="InterPro" id="IPR041713">
    <property type="entry name" value="PTS_IIB"/>
</dbReference>
<evidence type="ECO:0000256" key="12">
    <source>
        <dbReference type="ARBA" id="ARBA00022989"/>
    </source>
</evidence>
<evidence type="ECO:0000256" key="7">
    <source>
        <dbReference type="ARBA" id="ARBA00022597"/>
    </source>
</evidence>
<dbReference type="PDBsum" id="3NBM"/>
<evidence type="ECO:0000256" key="15">
    <source>
        <dbReference type="ARBA" id="ARBA00048444"/>
    </source>
</evidence>
<dbReference type="GO" id="GO:0008982">
    <property type="term" value="F:protein-N(PI)-phosphohistidine-sugar phosphotransferase activity"/>
    <property type="evidence" value="ECO:0007669"/>
    <property type="project" value="InterPro"/>
</dbReference>
<dbReference type="PhylomeDB" id="A0A0H2UNS1"/>
<dbReference type="CDD" id="cd05565">
    <property type="entry name" value="PTS_IIB_lactose"/>
    <property type="match status" value="1"/>
</dbReference>
<dbReference type="RefSeq" id="WP_000359749.1">
    <property type="nucleotide sequence ID" value="NC_003028.3"/>
</dbReference>
<evidence type="ECO:0000256" key="17">
    <source>
        <dbReference type="SAM" id="Phobius"/>
    </source>
</evidence>
<evidence type="ECO:0000256" key="9">
    <source>
        <dbReference type="ARBA" id="ARBA00022683"/>
    </source>
</evidence>
<dbReference type="GO" id="GO:1901264">
    <property type="term" value="P:carbohydrate derivative transport"/>
    <property type="evidence" value="ECO:0007669"/>
    <property type="project" value="TreeGrafter"/>
</dbReference>
<dbReference type="PANTHER" id="PTHR33989:SF8">
    <property type="entry name" value="PERMEASE IIC COMPONENT"/>
    <property type="match status" value="1"/>
</dbReference>
<dbReference type="PROSITE" id="PS51105">
    <property type="entry name" value="PTS_EIIC_TYPE_3"/>
    <property type="match status" value="1"/>
</dbReference>
<evidence type="ECO:0000256" key="1">
    <source>
        <dbReference type="ARBA" id="ARBA00004651"/>
    </source>
</evidence>
<comment type="subcellular location">
    <subcellularLocation>
        <location evidence="1">Cell membrane</location>
        <topology evidence="1">Multi-pass membrane protein</topology>
    </subcellularLocation>
</comment>
<dbReference type="KEGG" id="spn:SP_0478"/>
<evidence type="ECO:0000256" key="6">
    <source>
        <dbReference type="ARBA" id="ARBA00022553"/>
    </source>
</evidence>
<feature type="domain" description="PTS EIIB type-3" evidence="18">
    <location>
        <begin position="455"/>
        <end position="558"/>
    </location>
</feature>
<dbReference type="InterPro" id="IPR004501">
    <property type="entry name" value="PTS_EIIC_3"/>
</dbReference>
<evidence type="ECO:0000256" key="10">
    <source>
        <dbReference type="ARBA" id="ARBA00022692"/>
    </source>
</evidence>
<dbReference type="eggNOG" id="COG1455">
    <property type="taxonomic scope" value="Bacteria"/>
</dbReference>
<keyword evidence="6" id="KW-0597">Phosphoprotein</keyword>
<feature type="transmembrane region" description="Helical" evidence="17">
    <location>
        <begin position="31"/>
        <end position="50"/>
    </location>
</feature>
<dbReference type="InterPro" id="IPR013012">
    <property type="entry name" value="PTS_EIIB_3"/>
</dbReference>
<feature type="transmembrane region" description="Helical" evidence="17">
    <location>
        <begin position="233"/>
        <end position="256"/>
    </location>
</feature>
<evidence type="ECO:0007829" key="22">
    <source>
        <dbReference type="PDB" id="3NBM"/>
    </source>
</evidence>
<reference evidence="22" key="2">
    <citation type="submission" date="2010-06" db="PDB data bank">
        <title>Structure of the lactose-specific IIB component domain of the phosphoenolpyruvate:carbohydrate phosphotransferase system (PTS) from Streptococcus pneumoniae.</title>
        <authorList>
            <person name="Cuff M.E."/>
            <person name="Chhor G."/>
            <person name="Clancy S."/>
            <person name="Joachimiak A."/>
        </authorList>
    </citation>
    <scope>X-RAY CRYSTALLOGRAPHY (1.30 ANGSTROMS) OF 453-557</scope>
</reference>
<dbReference type="Proteomes" id="UP000000585">
    <property type="component" value="Chromosome"/>
</dbReference>
<dbReference type="BioCyc" id="SPNE170187:G1FZB-495-MONOMER"/>
<feature type="transmembrane region" description="Helical" evidence="17">
    <location>
        <begin position="320"/>
        <end position="341"/>
    </location>
</feature>
<name>A0A0H2UNS1_STRPN</name>
<feature type="transmembrane region" description="Helical" evidence="17">
    <location>
        <begin position="144"/>
        <end position="162"/>
    </location>
</feature>
<dbReference type="InterPro" id="IPR036095">
    <property type="entry name" value="PTS_EIIB-like_sf"/>
</dbReference>
<keyword evidence="11" id="KW-0418">Kinase</keyword>
<dbReference type="GO" id="GO:0016301">
    <property type="term" value="F:kinase activity"/>
    <property type="evidence" value="ECO:0007669"/>
    <property type="project" value="UniProtKB-KW"/>
</dbReference>
<gene>
    <name evidence="20" type="primary">lacE-1</name>
    <name evidence="20" type="ordered locus">SP_0478</name>
</gene>
<keyword evidence="21" id="KW-1185">Reference proteome</keyword>
<dbReference type="AlphaFoldDB" id="A0A0H2UNS1"/>
<dbReference type="InterPro" id="IPR003352">
    <property type="entry name" value="PTS_EIIC"/>
</dbReference>
<evidence type="ECO:0000313" key="20">
    <source>
        <dbReference type="EMBL" id="AAK74637.1"/>
    </source>
</evidence>
<feature type="domain" description="PTS EIIC type-3" evidence="19">
    <location>
        <begin position="8"/>
        <end position="414"/>
    </location>
</feature>
<evidence type="ECO:0000256" key="8">
    <source>
        <dbReference type="ARBA" id="ARBA00022679"/>
    </source>
</evidence>
<keyword evidence="9" id="KW-0598">Phosphotransferase system</keyword>
<dbReference type="GO" id="GO:0005886">
    <property type="term" value="C:plasma membrane"/>
    <property type="evidence" value="ECO:0007669"/>
    <property type="project" value="UniProtKB-SubCell"/>
</dbReference>
<feature type="modified residue" description="Phosphocysteine; by EIIA" evidence="16">
    <location>
        <position position="462"/>
    </location>
</feature>
<feature type="transmembrane region" description="Helical" evidence="17">
    <location>
        <begin position="70"/>
        <end position="90"/>
    </location>
</feature>
<keyword evidence="8" id="KW-0808">Transferase</keyword>
<proteinExistence type="evidence at protein level"/>
<dbReference type="PROSITE" id="PS51100">
    <property type="entry name" value="PTS_EIIB_TYPE_3"/>
    <property type="match status" value="1"/>
</dbReference>
<feature type="transmembrane region" description="Helical" evidence="17">
    <location>
        <begin position="288"/>
        <end position="308"/>
    </location>
</feature>
<organism evidence="20 21">
    <name type="scientific">Streptococcus pneumoniae serotype 4 (strain ATCC BAA-334 / TIGR4)</name>
    <dbReference type="NCBI Taxonomy" id="170187"/>
    <lineage>
        <taxon>Bacteria</taxon>
        <taxon>Bacillati</taxon>
        <taxon>Bacillota</taxon>
        <taxon>Bacilli</taxon>
        <taxon>Lactobacillales</taxon>
        <taxon>Streptococcaceae</taxon>
        <taxon>Streptococcus</taxon>
    </lineage>
</organism>
<keyword evidence="22" id="KW-0002">3D-structure</keyword>
<dbReference type="EC" id="2.7.1.207" evidence="2"/>
<evidence type="ECO:0000256" key="11">
    <source>
        <dbReference type="ARBA" id="ARBA00022777"/>
    </source>
</evidence>
<protein>
    <recommendedName>
        <fullName evidence="3">PTS system lactose-specific EIICB component</fullName>
        <ecNumber evidence="2">2.7.1.207</ecNumber>
    </recommendedName>
    <alternativeName>
        <fullName evidence="14">EIICB-Lac</fullName>
    </alternativeName>
</protein>
<evidence type="ECO:0000313" key="21">
    <source>
        <dbReference type="Proteomes" id="UP000000585"/>
    </source>
</evidence>
<dbReference type="Gene3D" id="3.40.50.2300">
    <property type="match status" value="1"/>
</dbReference>
<dbReference type="PaxDb" id="170187-SP_0478"/>
<dbReference type="Pfam" id="PF02378">
    <property type="entry name" value="PTS_EIIC"/>
    <property type="match status" value="1"/>
</dbReference>
<dbReference type="eggNOG" id="COG1440">
    <property type="taxonomic scope" value="Bacteria"/>
</dbReference>
<accession>A0A0H2UNS1</accession>
<dbReference type="GO" id="GO:0009401">
    <property type="term" value="P:phosphoenolpyruvate-dependent sugar phosphotransferase system"/>
    <property type="evidence" value="ECO:0007669"/>
    <property type="project" value="UniProtKB-KW"/>
</dbReference>
<comment type="catalytic activity">
    <reaction evidence="15">
        <text>lactose(out) + N(pros)-phospho-L-histidyl-[protein] = lactose 6-phosphate(in) + L-histidyl-[protein]</text>
        <dbReference type="Rhea" id="RHEA:42400"/>
        <dbReference type="Rhea" id="RHEA-COMP:9745"/>
        <dbReference type="Rhea" id="RHEA-COMP:9746"/>
        <dbReference type="ChEBI" id="CHEBI:17716"/>
        <dbReference type="ChEBI" id="CHEBI:29979"/>
        <dbReference type="ChEBI" id="CHEBI:64837"/>
        <dbReference type="ChEBI" id="CHEBI:79080"/>
        <dbReference type="EC" id="2.7.1.207"/>
    </reaction>
</comment>